<keyword evidence="3 4" id="KW-0326">Glycosidase</keyword>
<dbReference type="PANTHER" id="PTHR22762:SF120">
    <property type="entry name" value="HETEROGLYCAN GLUCOSIDASE 1"/>
    <property type="match status" value="1"/>
</dbReference>
<dbReference type="SUPFAM" id="SSF51445">
    <property type="entry name" value="(Trans)glycosidases"/>
    <property type="match status" value="1"/>
</dbReference>
<evidence type="ECO:0000259" key="5">
    <source>
        <dbReference type="Pfam" id="PF01055"/>
    </source>
</evidence>
<dbReference type="InterPro" id="IPR030458">
    <property type="entry name" value="Glyco_hydro_31_AS"/>
</dbReference>
<feature type="domain" description="DUF5110" evidence="6">
    <location>
        <begin position="579"/>
        <end position="646"/>
    </location>
</feature>
<dbReference type="Proteomes" id="UP000188268">
    <property type="component" value="Unassembled WGS sequence"/>
</dbReference>
<accession>A0A1R3I513</accession>
<dbReference type="Pfam" id="PF01055">
    <property type="entry name" value="Glyco_hydro_31_2nd"/>
    <property type="match status" value="1"/>
</dbReference>
<dbReference type="GO" id="GO:0005975">
    <property type="term" value="P:carbohydrate metabolic process"/>
    <property type="evidence" value="ECO:0007669"/>
    <property type="project" value="InterPro"/>
</dbReference>
<dbReference type="AlphaFoldDB" id="A0A1R3I513"/>
<keyword evidence="9" id="KW-1185">Reference proteome</keyword>
<dbReference type="PANTHER" id="PTHR22762">
    <property type="entry name" value="ALPHA-GLUCOSIDASE"/>
    <property type="match status" value="1"/>
</dbReference>
<feature type="domain" description="Glycoside hydrolase family 31 TIM barrel" evidence="5">
    <location>
        <begin position="147"/>
        <end position="476"/>
    </location>
</feature>
<evidence type="ECO:0000256" key="3">
    <source>
        <dbReference type="ARBA" id="ARBA00023295"/>
    </source>
</evidence>
<dbReference type="OMA" id="AHECSHK"/>
<organism evidence="8 9">
    <name type="scientific">Corchorus capsularis</name>
    <name type="common">Jute</name>
    <dbReference type="NCBI Taxonomy" id="210143"/>
    <lineage>
        <taxon>Eukaryota</taxon>
        <taxon>Viridiplantae</taxon>
        <taxon>Streptophyta</taxon>
        <taxon>Embryophyta</taxon>
        <taxon>Tracheophyta</taxon>
        <taxon>Spermatophyta</taxon>
        <taxon>Magnoliopsida</taxon>
        <taxon>eudicotyledons</taxon>
        <taxon>Gunneridae</taxon>
        <taxon>Pentapetalae</taxon>
        <taxon>rosids</taxon>
        <taxon>malvids</taxon>
        <taxon>Malvales</taxon>
        <taxon>Malvaceae</taxon>
        <taxon>Grewioideae</taxon>
        <taxon>Apeibeae</taxon>
        <taxon>Corchorus</taxon>
    </lineage>
</organism>
<evidence type="ECO:0000313" key="8">
    <source>
        <dbReference type="EMBL" id="OMO77601.1"/>
    </source>
</evidence>
<comment type="caution">
    <text evidence="8">The sequence shown here is derived from an EMBL/GenBank/DDBJ whole genome shotgun (WGS) entry which is preliminary data.</text>
</comment>
<dbReference type="InterPro" id="IPR013780">
    <property type="entry name" value="Glyco_hydro_b"/>
</dbReference>
<evidence type="ECO:0000259" key="6">
    <source>
        <dbReference type="Pfam" id="PF17137"/>
    </source>
</evidence>
<dbReference type="EMBL" id="AWWV01010704">
    <property type="protein sequence ID" value="OMO77601.1"/>
    <property type="molecule type" value="Genomic_DNA"/>
</dbReference>
<proteinExistence type="inferred from homology"/>
<evidence type="ECO:0000256" key="4">
    <source>
        <dbReference type="RuleBase" id="RU361185"/>
    </source>
</evidence>
<dbReference type="Gene3D" id="3.20.20.80">
    <property type="entry name" value="Glycosidases"/>
    <property type="match status" value="1"/>
</dbReference>
<dbReference type="Gene3D" id="2.60.40.1180">
    <property type="entry name" value="Golgi alpha-mannosidase II"/>
    <property type="match status" value="2"/>
</dbReference>
<dbReference type="Pfam" id="PF17137">
    <property type="entry name" value="DUF5110"/>
    <property type="match status" value="1"/>
</dbReference>
<evidence type="ECO:0000256" key="1">
    <source>
        <dbReference type="ARBA" id="ARBA00007806"/>
    </source>
</evidence>
<dbReference type="PROSITE" id="PS00129">
    <property type="entry name" value="GLYCOSYL_HYDROL_F31_1"/>
    <property type="match status" value="1"/>
</dbReference>
<dbReference type="InterPro" id="IPR048395">
    <property type="entry name" value="Glyco_hydro_31_C"/>
</dbReference>
<dbReference type="InterPro" id="IPR017853">
    <property type="entry name" value="GH"/>
</dbReference>
<evidence type="ECO:0000259" key="7">
    <source>
        <dbReference type="Pfam" id="PF21365"/>
    </source>
</evidence>
<gene>
    <name evidence="8" type="ORF">CCACVL1_14943</name>
</gene>
<comment type="similarity">
    <text evidence="1 4">Belongs to the glycosyl hydrolase 31 family.</text>
</comment>
<protein>
    <submittedName>
        <fullName evidence="8">Glycoside hydrolase, family 31</fullName>
    </submittedName>
</protein>
<dbReference type="GO" id="GO:0004553">
    <property type="term" value="F:hydrolase activity, hydrolyzing O-glycosyl compounds"/>
    <property type="evidence" value="ECO:0007669"/>
    <property type="project" value="InterPro"/>
</dbReference>
<evidence type="ECO:0000313" key="9">
    <source>
        <dbReference type="Proteomes" id="UP000188268"/>
    </source>
</evidence>
<sequence>MADSEVKAAASDSTSGKMIFEPILEDGIFRFDCSENARDAAYPSLSFVNSKDRDVGIKSNKVPLYVPSFECLSGQQIVKIELPEGTSFYGTGEVSGQLERTGKRIDLRIECRIQFIASPSFPVITFGPFPSPSAVLISLSHAIGTIFMPPKWSLGYHQCRWSYESEERVLQITRQFREKDIPCDVIWMDIDYMDGFRCFTFDKERFPDPKSLVKSLHHIGFKAIWMLDPGIKHEDGYFVYDSGSEHDAWIEKADGTHFVGDVWPGACVFPDFTQSKIRSWWANLVKDFISNGVDGIWNDMNEPAIFKAVTKTMPESNIHQGDNELGGCQSHAYYHNVYGMLMARSTYEGMKLADKRKRPFVLTRAGYIGSQRYAATWTGDNLSNWEHLHMSISMVLQLGLSGQPLAGPDIGGFAGNATPKLFGRWMGIGAMFPFCRGHSEADTINHEPWSFGEECEEVCRLALKRRYRLIPHIYTLFYMAHTRGTPVATPAFFADPKDPNLRELENCFLLGPLLVYASTMPDLGSDKLQVSLPKGIWLSFDFDDSHPDLPALYLQGGSIIPLGPPLQHVGEYNRSDDVTLVVALDEHGKAKGILFEDDGDGYGFTEGEYLLTHYIAELKSSTVTVRISETEGLWKRPDRRLHVQLLIGEGAMLDKWGIDGEAMQIEMPSEIEVSEMISARKVQQRIRLASIKLIPDVEDVSGPKGGELSKTPIVLENGCWSLQIVPWIGGRIISMVHLPSGRQWLHSRVDINGYEEYSGMDYRSAGCSEEYHVIQRDLEHAGEDESLLLEGDIGGGLILQRQIAIPKDNSKVFEVDSRILARKVGAGSGGFSRLVCLRVHPTFSLLHPTESFVAFTSIDGSKHEVWPESGEQHYEGDLLPNGEWVLIDKCVGLGLINRFNISEVHKCFIHWGTGTVNLELWSEDRPVSKESPLRICHEYEVVEIS</sequence>
<evidence type="ECO:0000256" key="2">
    <source>
        <dbReference type="ARBA" id="ARBA00022801"/>
    </source>
</evidence>
<reference evidence="8 9" key="1">
    <citation type="submission" date="2013-09" db="EMBL/GenBank/DDBJ databases">
        <title>Corchorus capsularis genome sequencing.</title>
        <authorList>
            <person name="Alam M."/>
            <person name="Haque M.S."/>
            <person name="Islam M.S."/>
            <person name="Emdad E.M."/>
            <person name="Islam M.M."/>
            <person name="Ahmed B."/>
            <person name="Halim A."/>
            <person name="Hossen Q.M.M."/>
            <person name="Hossain M.Z."/>
            <person name="Ahmed R."/>
            <person name="Khan M.M."/>
            <person name="Islam R."/>
            <person name="Rashid M.M."/>
            <person name="Khan S.A."/>
            <person name="Rahman M.S."/>
            <person name="Alam M."/>
        </authorList>
    </citation>
    <scope>NUCLEOTIDE SEQUENCE [LARGE SCALE GENOMIC DNA]</scope>
    <source>
        <strain evidence="9">cv. CVL-1</strain>
        <tissue evidence="8">Whole seedling</tissue>
    </source>
</reference>
<dbReference type="Gramene" id="OMO77601">
    <property type="protein sequence ID" value="OMO77601"/>
    <property type="gene ID" value="CCACVL1_14943"/>
</dbReference>
<name>A0A1R3I513_COCAP</name>
<dbReference type="CDD" id="cd06604">
    <property type="entry name" value="GH31_glucosidase_II_MalA"/>
    <property type="match status" value="1"/>
</dbReference>
<feature type="domain" description="Glycosyl hydrolase family 31 C-terminal" evidence="7">
    <location>
        <begin position="484"/>
        <end position="560"/>
    </location>
</feature>
<keyword evidence="2 4" id="KW-0378">Hydrolase</keyword>
<dbReference type="Pfam" id="PF21365">
    <property type="entry name" value="Glyco_hydro_31_3rd"/>
    <property type="match status" value="1"/>
</dbReference>
<dbReference type="STRING" id="210143.A0A1R3I513"/>
<dbReference type="InterPro" id="IPR033403">
    <property type="entry name" value="DUF5110"/>
</dbReference>
<dbReference type="OrthoDB" id="1334205at2759"/>
<dbReference type="InterPro" id="IPR000322">
    <property type="entry name" value="Glyco_hydro_31_TIM"/>
</dbReference>